<name>A0A9W8L4L0_9FUNG</name>
<feature type="compositionally biased region" description="Acidic residues" evidence="1">
    <location>
        <begin position="129"/>
        <end position="143"/>
    </location>
</feature>
<feature type="region of interest" description="Disordered" evidence="1">
    <location>
        <begin position="129"/>
        <end position="157"/>
    </location>
</feature>
<evidence type="ECO:0000313" key="3">
    <source>
        <dbReference type="Proteomes" id="UP001151516"/>
    </source>
</evidence>
<gene>
    <name evidence="2" type="ORF">IWW39_002314</name>
</gene>
<protein>
    <submittedName>
        <fullName evidence="2">Uncharacterized protein</fullName>
    </submittedName>
</protein>
<dbReference type="Proteomes" id="UP001151516">
    <property type="component" value="Unassembled WGS sequence"/>
</dbReference>
<dbReference type="OrthoDB" id="5587804at2759"/>
<organism evidence="2 3">
    <name type="scientific">Coemansia spiralis</name>
    <dbReference type="NCBI Taxonomy" id="417178"/>
    <lineage>
        <taxon>Eukaryota</taxon>
        <taxon>Fungi</taxon>
        <taxon>Fungi incertae sedis</taxon>
        <taxon>Zoopagomycota</taxon>
        <taxon>Kickxellomycotina</taxon>
        <taxon>Kickxellomycetes</taxon>
        <taxon>Kickxellales</taxon>
        <taxon>Kickxellaceae</taxon>
        <taxon>Coemansia</taxon>
    </lineage>
</organism>
<keyword evidence="3" id="KW-1185">Reference proteome</keyword>
<reference evidence="2" key="1">
    <citation type="submission" date="2022-07" db="EMBL/GenBank/DDBJ databases">
        <title>Phylogenomic reconstructions and comparative analyses of Kickxellomycotina fungi.</title>
        <authorList>
            <person name="Reynolds N.K."/>
            <person name="Stajich J.E."/>
            <person name="Barry K."/>
            <person name="Grigoriev I.V."/>
            <person name="Crous P."/>
            <person name="Smith M.E."/>
        </authorList>
    </citation>
    <scope>NUCLEOTIDE SEQUENCE</scope>
    <source>
        <strain evidence="2">CBS 109367</strain>
    </source>
</reference>
<dbReference type="AlphaFoldDB" id="A0A9W8L4L0"/>
<sequence length="220" mass="24356">MKAFFDQTTYDYSQELSLLTPKYSHRSATHTRSSSESTVVCPDYMSEYSSATIATAAAAPADYTLPCMTSKAAASVHAMPAGVSLLKAHFGAPSPMSIPTVNTPPIPSDHSARYRLRRDSLLCDMVADESSDDDANEDDDEEYSLPTPVSEPSDRDDDCLFDMDADRSHYPSMAQALDPKALSYRHMGKPEPWAVRPTELFNAHRAQIRAIDDDDNEFYL</sequence>
<evidence type="ECO:0000256" key="1">
    <source>
        <dbReference type="SAM" id="MobiDB-lite"/>
    </source>
</evidence>
<proteinExistence type="predicted"/>
<evidence type="ECO:0000313" key="2">
    <source>
        <dbReference type="EMBL" id="KAJ2688270.1"/>
    </source>
</evidence>
<comment type="caution">
    <text evidence="2">The sequence shown here is derived from an EMBL/GenBank/DDBJ whole genome shotgun (WGS) entry which is preliminary data.</text>
</comment>
<dbReference type="EMBL" id="JANBTX010000050">
    <property type="protein sequence ID" value="KAJ2688270.1"/>
    <property type="molecule type" value="Genomic_DNA"/>
</dbReference>
<accession>A0A9W8L4L0</accession>